<feature type="compositionally biased region" description="Basic residues" evidence="2">
    <location>
        <begin position="240"/>
        <end position="252"/>
    </location>
</feature>
<feature type="domain" description="DUF7041" evidence="3">
    <location>
        <begin position="47"/>
        <end position="129"/>
    </location>
</feature>
<dbReference type="AlphaFoldDB" id="A0ABD0S6E0"/>
<keyword evidence="1" id="KW-0175">Coiled coil</keyword>
<gene>
    <name evidence="4" type="ORF">ABMA28_012529</name>
</gene>
<protein>
    <recommendedName>
        <fullName evidence="3">DUF7041 domain-containing protein</fullName>
    </recommendedName>
</protein>
<reference evidence="4 5" key="1">
    <citation type="submission" date="2024-06" db="EMBL/GenBank/DDBJ databases">
        <title>A chromosome-level genome assembly of beet webworm, Loxostege sticticalis.</title>
        <authorList>
            <person name="Zhang Y."/>
        </authorList>
    </citation>
    <scope>NUCLEOTIDE SEQUENCE [LARGE SCALE GENOMIC DNA]</scope>
    <source>
        <strain evidence="4">AQ028</strain>
        <tissue evidence="4">Male pupae</tissue>
    </source>
</reference>
<evidence type="ECO:0000256" key="2">
    <source>
        <dbReference type="SAM" id="MobiDB-lite"/>
    </source>
</evidence>
<evidence type="ECO:0000259" key="3">
    <source>
        <dbReference type="Pfam" id="PF23055"/>
    </source>
</evidence>
<dbReference type="EMBL" id="JBEDNZ010000030">
    <property type="protein sequence ID" value="KAL0808859.1"/>
    <property type="molecule type" value="Genomic_DNA"/>
</dbReference>
<feature type="region of interest" description="Disordered" evidence="2">
    <location>
        <begin position="236"/>
        <end position="258"/>
    </location>
</feature>
<evidence type="ECO:0000256" key="1">
    <source>
        <dbReference type="SAM" id="Coils"/>
    </source>
</evidence>
<comment type="caution">
    <text evidence="4">The sequence shown here is derived from an EMBL/GenBank/DDBJ whole genome shotgun (WGS) entry which is preliminary data.</text>
</comment>
<dbReference type="Proteomes" id="UP001549921">
    <property type="component" value="Unassembled WGS sequence"/>
</dbReference>
<proteinExistence type="predicted"/>
<feature type="coiled-coil region" evidence="1">
    <location>
        <begin position="3"/>
        <end position="30"/>
    </location>
</feature>
<dbReference type="InterPro" id="IPR055469">
    <property type="entry name" value="DUF7041"/>
</dbReference>
<accession>A0ABD0S6E0</accession>
<dbReference type="PANTHER" id="PTHR33327">
    <property type="entry name" value="ENDONUCLEASE"/>
    <property type="match status" value="1"/>
</dbReference>
<evidence type="ECO:0000313" key="4">
    <source>
        <dbReference type="EMBL" id="KAL0808859.1"/>
    </source>
</evidence>
<evidence type="ECO:0000313" key="5">
    <source>
        <dbReference type="Proteomes" id="UP001549921"/>
    </source>
</evidence>
<dbReference type="PANTHER" id="PTHR33327:SF3">
    <property type="entry name" value="RNA-DIRECTED DNA POLYMERASE"/>
    <property type="match status" value="1"/>
</dbReference>
<organism evidence="4 5">
    <name type="scientific">Loxostege sticticalis</name>
    <name type="common">Beet webworm moth</name>
    <dbReference type="NCBI Taxonomy" id="481309"/>
    <lineage>
        <taxon>Eukaryota</taxon>
        <taxon>Metazoa</taxon>
        <taxon>Ecdysozoa</taxon>
        <taxon>Arthropoda</taxon>
        <taxon>Hexapoda</taxon>
        <taxon>Insecta</taxon>
        <taxon>Pterygota</taxon>
        <taxon>Neoptera</taxon>
        <taxon>Endopterygota</taxon>
        <taxon>Lepidoptera</taxon>
        <taxon>Glossata</taxon>
        <taxon>Ditrysia</taxon>
        <taxon>Pyraloidea</taxon>
        <taxon>Crambidae</taxon>
        <taxon>Pyraustinae</taxon>
        <taxon>Loxostege</taxon>
    </lineage>
</organism>
<dbReference type="Pfam" id="PF23055">
    <property type="entry name" value="DUF7041"/>
    <property type="match status" value="1"/>
</dbReference>
<sequence>MTDAGVQAQLEELRAKNAALQSELLKAQQEANQGTSSEQVCRVSVKLPPFWSDRPAIWFAQVEAQFHLAGINNDMTMFSHVVGTIDQRIIGEIEDIIMNPPAENKYKKLKEELIRRLSTSEEQRVRRLLSDEELGDRKPSTFLRHLKSLAGSNLKDDNLLRQLWLRRLPNQVQAILAAQADLGLDKLAELADKIAEVTPGPANVFAVNSTSPPLLTSLVECVENLTKQVAALTVQQQYRPRSRSRSINRTRRNGSPTTNSSKYCWYHRTFGHKASKCTSPCSWLAENPNSNQ</sequence>
<name>A0ABD0S6E0_LOXSC</name>